<organism evidence="5 6">
    <name type="scientific">Virgibacillus xinjiangensis</name>
    <dbReference type="NCBI Taxonomy" id="393090"/>
    <lineage>
        <taxon>Bacteria</taxon>
        <taxon>Bacillati</taxon>
        <taxon>Bacillota</taxon>
        <taxon>Bacilli</taxon>
        <taxon>Bacillales</taxon>
        <taxon>Bacillaceae</taxon>
        <taxon>Virgibacillus</taxon>
    </lineage>
</organism>
<evidence type="ECO:0000256" key="3">
    <source>
        <dbReference type="ARBA" id="ARBA00023163"/>
    </source>
</evidence>
<dbReference type="PRINTS" id="PR00038">
    <property type="entry name" value="HTHLUXR"/>
</dbReference>
<keyword evidence="1" id="KW-0805">Transcription regulation</keyword>
<dbReference type="PANTHER" id="PTHR44688">
    <property type="entry name" value="DNA-BINDING TRANSCRIPTIONAL ACTIVATOR DEVR_DOSR"/>
    <property type="match status" value="1"/>
</dbReference>
<dbReference type="InterPro" id="IPR036388">
    <property type="entry name" value="WH-like_DNA-bd_sf"/>
</dbReference>
<dbReference type="RefSeq" id="WP_390268930.1">
    <property type="nucleotide sequence ID" value="NZ_JBHRSA010000013.1"/>
</dbReference>
<accession>A0ABV7CSV5</accession>
<keyword evidence="3" id="KW-0804">Transcription</keyword>
<name>A0ABV7CSV5_9BACI</name>
<protein>
    <submittedName>
        <fullName evidence="5">Response regulator transcription factor</fullName>
    </submittedName>
</protein>
<dbReference type="PROSITE" id="PS50043">
    <property type="entry name" value="HTH_LUXR_2"/>
    <property type="match status" value="1"/>
</dbReference>
<dbReference type="SUPFAM" id="SSF55781">
    <property type="entry name" value="GAF domain-like"/>
    <property type="match status" value="1"/>
</dbReference>
<proteinExistence type="predicted"/>
<gene>
    <name evidence="5" type="ORF">ACFOGI_04265</name>
</gene>
<dbReference type="Proteomes" id="UP001595279">
    <property type="component" value="Unassembled WGS sequence"/>
</dbReference>
<comment type="caution">
    <text evidence="5">The sequence shown here is derived from an EMBL/GenBank/DDBJ whole genome shotgun (WGS) entry which is preliminary data.</text>
</comment>
<evidence type="ECO:0000256" key="1">
    <source>
        <dbReference type="ARBA" id="ARBA00023015"/>
    </source>
</evidence>
<feature type="domain" description="HTH luxR-type" evidence="4">
    <location>
        <begin position="161"/>
        <end position="226"/>
    </location>
</feature>
<dbReference type="PANTHER" id="PTHR44688:SF16">
    <property type="entry name" value="DNA-BINDING TRANSCRIPTIONAL ACTIVATOR DEVR_DOSR"/>
    <property type="match status" value="1"/>
</dbReference>
<dbReference type="CDD" id="cd06170">
    <property type="entry name" value="LuxR_C_like"/>
    <property type="match status" value="1"/>
</dbReference>
<dbReference type="SMART" id="SM00421">
    <property type="entry name" value="HTH_LUXR"/>
    <property type="match status" value="1"/>
</dbReference>
<reference evidence="6" key="1">
    <citation type="journal article" date="2019" name="Int. J. Syst. Evol. Microbiol.">
        <title>The Global Catalogue of Microorganisms (GCM) 10K type strain sequencing project: providing services to taxonomists for standard genome sequencing and annotation.</title>
        <authorList>
            <consortium name="The Broad Institute Genomics Platform"/>
            <consortium name="The Broad Institute Genome Sequencing Center for Infectious Disease"/>
            <person name="Wu L."/>
            <person name="Ma J."/>
        </authorList>
    </citation>
    <scope>NUCLEOTIDE SEQUENCE [LARGE SCALE GENOMIC DNA]</scope>
    <source>
        <strain evidence="6">KCTC 13128</strain>
    </source>
</reference>
<dbReference type="Pfam" id="PF00196">
    <property type="entry name" value="GerE"/>
    <property type="match status" value="1"/>
</dbReference>
<evidence type="ECO:0000313" key="5">
    <source>
        <dbReference type="EMBL" id="MFC3039455.1"/>
    </source>
</evidence>
<evidence type="ECO:0000259" key="4">
    <source>
        <dbReference type="PROSITE" id="PS50043"/>
    </source>
</evidence>
<dbReference type="InterPro" id="IPR000792">
    <property type="entry name" value="Tscrpt_reg_LuxR_C"/>
</dbReference>
<keyword evidence="6" id="KW-1185">Reference proteome</keyword>
<dbReference type="EMBL" id="JBHRSA010000013">
    <property type="protein sequence ID" value="MFC3039455.1"/>
    <property type="molecule type" value="Genomic_DNA"/>
</dbReference>
<dbReference type="Gene3D" id="1.10.10.10">
    <property type="entry name" value="Winged helix-like DNA-binding domain superfamily/Winged helix DNA-binding domain"/>
    <property type="match status" value="1"/>
</dbReference>
<dbReference type="InterPro" id="IPR016032">
    <property type="entry name" value="Sig_transdc_resp-reg_C-effctor"/>
</dbReference>
<evidence type="ECO:0000256" key="2">
    <source>
        <dbReference type="ARBA" id="ARBA00023125"/>
    </source>
</evidence>
<evidence type="ECO:0000313" key="6">
    <source>
        <dbReference type="Proteomes" id="UP001595279"/>
    </source>
</evidence>
<dbReference type="SUPFAM" id="SSF46894">
    <property type="entry name" value="C-terminal effector domain of the bipartite response regulators"/>
    <property type="match status" value="1"/>
</dbReference>
<sequence length="229" mass="25823">MPSATTILGSVQAFEKITSHEEQLQQALKTYVDLFPVTNGYLFRYSPLGYLAEGIIVIEDHQLYSASSIRDDIRSIPGIYTAIYERQAKYYTGAEYLKQMGTKYVFTATAGLVMPITINNIVIGYIISNTFTDDQQIDTNMLASITLYGQTIGKALYQLNGRQKSNVLSRREMEVMHMIANGDTTKKMADDLDISEFTINQYVQTAMRKLGVQNRTHAVAELFRRGILT</sequence>
<keyword evidence="2" id="KW-0238">DNA-binding</keyword>